<dbReference type="AlphaFoldDB" id="A0AAE1VXK2"/>
<keyword evidence="2 5" id="KW-0813">Transport</keyword>
<evidence type="ECO:0000256" key="2">
    <source>
        <dbReference type="ARBA" id="ARBA00022448"/>
    </source>
</evidence>
<reference evidence="8" key="2">
    <citation type="journal article" date="2024" name="Plant">
        <title>Genomic evolution and insights into agronomic trait innovations of Sesamum species.</title>
        <authorList>
            <person name="Miao H."/>
            <person name="Wang L."/>
            <person name="Qu L."/>
            <person name="Liu H."/>
            <person name="Sun Y."/>
            <person name="Le M."/>
            <person name="Wang Q."/>
            <person name="Wei S."/>
            <person name="Zheng Y."/>
            <person name="Lin W."/>
            <person name="Duan Y."/>
            <person name="Cao H."/>
            <person name="Xiong S."/>
            <person name="Wang X."/>
            <person name="Wei L."/>
            <person name="Li C."/>
            <person name="Ma Q."/>
            <person name="Ju M."/>
            <person name="Zhao R."/>
            <person name="Li G."/>
            <person name="Mu C."/>
            <person name="Tian Q."/>
            <person name="Mei H."/>
            <person name="Zhang T."/>
            <person name="Gao T."/>
            <person name="Zhang H."/>
        </authorList>
    </citation>
    <scope>NUCLEOTIDE SEQUENCE</scope>
    <source>
        <strain evidence="8">K16</strain>
    </source>
</reference>
<dbReference type="InterPro" id="IPR004140">
    <property type="entry name" value="Exo70"/>
</dbReference>
<comment type="caution">
    <text evidence="8">The sequence shown here is derived from an EMBL/GenBank/DDBJ whole genome shotgun (WGS) entry which is preliminary data.</text>
</comment>
<dbReference type="Pfam" id="PF20669">
    <property type="entry name" value="Exo70_N"/>
    <property type="match status" value="1"/>
</dbReference>
<keyword evidence="5" id="KW-0268">Exocytosis</keyword>
<dbReference type="PANTHER" id="PTHR12542">
    <property type="entry name" value="EXOCYST COMPLEX PROTEIN EXO70"/>
    <property type="match status" value="1"/>
</dbReference>
<feature type="compositionally biased region" description="Polar residues" evidence="6">
    <location>
        <begin position="945"/>
        <end position="959"/>
    </location>
</feature>
<accession>A0AAE1VXK2</accession>
<dbReference type="InterPro" id="IPR016159">
    <property type="entry name" value="Cullin_repeat-like_dom_sf"/>
</dbReference>
<dbReference type="Proteomes" id="UP001289374">
    <property type="component" value="Unassembled WGS sequence"/>
</dbReference>
<dbReference type="InterPro" id="IPR000504">
    <property type="entry name" value="RRM_dom"/>
</dbReference>
<evidence type="ECO:0000256" key="1">
    <source>
        <dbReference type="ARBA" id="ARBA00006756"/>
    </source>
</evidence>
<dbReference type="Pfam" id="PF03081">
    <property type="entry name" value="Exo70_C"/>
    <property type="match status" value="1"/>
</dbReference>
<sequence>MPTSPSPPIWATAAAVARSRWATARSPQIRLGDGRGRPFPLATVAYPGQPLSPSPMDLHHSCLVNTLSICTELVLLFVQFVKVVLGLLEVLDVWVKIRSVGRFCLWKILANLGSRLTDITRVSESSNEELEEHEGLNEIEEQLNKIQDKVMKWENDQLMIWDCGPEESYEYLKAVDEARKLTETLENRSLNNSGEDTSLLRRAHDVLQTAMARLEEEFRHLLVQNRQPFEPEHMSFRSSEDDIIEAGSVISSGDDSVDDIVQRDSMARSSEEYIIELVHPDVIPDLKNIAHLMFDSNYGRECSQVFVNVQKDALDDCLFILEVEKLSIEDVLKMEWNALNSKIRRWMRAMKVFVRVYLASEKLLTDQIFGDLESVSSDCFAESSKTALLQLLNFCEAIAIGPHQPEKLIRILDMYEVLADLIPDIVALYSDEAGSCVRNECQDILKRLGDCAKATFLEFENAVASNVSANAFPGGGVHHLTRYVMNYIKTLMDYSKTLDEVLKDQDNESSPSVSPNMSPVSEDENVGESPSTSPMALHFRSLISILECNLDEKSKLYKDESLQHLFLMNNIHYMAEKVKNSELRTVLGDEWIRKHNGKFQQLAMNYERATWSSILALLRDEGIQNPGSNSISRTILKERLQSFYLAFEEVYKSQTGWSVPDSQLRDDLRISTSLRVIQAYRTFVGRHINHISEKHIKYTSDDLEVFLLDLFEGSQKSLHGKTMAFMNRVGNILKQTVTRHVTSELSAPNASLFQAIRSMSSSSKLFVECADEMSLREAFSQYGEVVEARVILDRETGRSRGFGFITFTSTEAASSAIQAFDGQDLHGRRIRVNYATEKPRGGGFGGGFGAGGGFNYGGQGGNYGGGGYQGGGYQRGGYRDGNFSGGSGFGSGNQYAGGGSGFDGADSYPSGGGGGYGGGDSVQGVGNYGGSGGNFSGSQAGFSSILNDETTGMSGQSQDPLGVGGNQAAGNEDFGQDVLDENRDDREEPNDYANTRG</sequence>
<evidence type="ECO:0000256" key="3">
    <source>
        <dbReference type="ARBA" id="ARBA00022884"/>
    </source>
</evidence>
<dbReference type="Gene3D" id="1.20.1280.170">
    <property type="entry name" value="Exocyst complex component Exo70"/>
    <property type="match status" value="1"/>
</dbReference>
<gene>
    <name evidence="8" type="ORF">Sango_2763200</name>
</gene>
<evidence type="ECO:0000313" key="9">
    <source>
        <dbReference type="Proteomes" id="UP001289374"/>
    </source>
</evidence>
<name>A0AAE1VXK2_9LAMI</name>
<dbReference type="CDD" id="cd21608">
    <property type="entry name" value="RRM2_NsCP33_like"/>
    <property type="match status" value="1"/>
</dbReference>
<comment type="function">
    <text evidence="5">Component of the exocyst complex.</text>
</comment>
<dbReference type="PANTHER" id="PTHR12542:SF49">
    <property type="entry name" value="EXOCYST SUBUNIT EXO70 FAMILY PROTEIN"/>
    <property type="match status" value="1"/>
</dbReference>
<dbReference type="InterPro" id="IPR046364">
    <property type="entry name" value="Exo70_C"/>
</dbReference>
<dbReference type="InterPro" id="IPR012677">
    <property type="entry name" value="Nucleotide-bd_a/b_plait_sf"/>
</dbReference>
<dbReference type="SMART" id="SM00360">
    <property type="entry name" value="RRM"/>
    <property type="match status" value="1"/>
</dbReference>
<dbReference type="GO" id="GO:0006887">
    <property type="term" value="P:exocytosis"/>
    <property type="evidence" value="ECO:0007669"/>
    <property type="project" value="UniProtKB-KW"/>
</dbReference>
<keyword evidence="5" id="KW-0653">Protein transport</keyword>
<dbReference type="PROSITE" id="PS50102">
    <property type="entry name" value="RRM"/>
    <property type="match status" value="1"/>
</dbReference>
<dbReference type="EMBL" id="JACGWL010000550">
    <property type="protein sequence ID" value="KAK4383558.1"/>
    <property type="molecule type" value="Genomic_DNA"/>
</dbReference>
<dbReference type="GO" id="GO:0000145">
    <property type="term" value="C:exocyst"/>
    <property type="evidence" value="ECO:0007669"/>
    <property type="project" value="InterPro"/>
</dbReference>
<protein>
    <recommendedName>
        <fullName evidence="5">Exocyst subunit Exo70 family protein</fullName>
    </recommendedName>
</protein>
<proteinExistence type="inferred from homology"/>
<dbReference type="GO" id="GO:0003723">
    <property type="term" value="F:RNA binding"/>
    <property type="evidence" value="ECO:0007669"/>
    <property type="project" value="UniProtKB-UniRule"/>
</dbReference>
<evidence type="ECO:0000256" key="4">
    <source>
        <dbReference type="PROSITE-ProRule" id="PRU00176"/>
    </source>
</evidence>
<dbReference type="SUPFAM" id="SSF74788">
    <property type="entry name" value="Cullin repeat-like"/>
    <property type="match status" value="1"/>
</dbReference>
<dbReference type="InterPro" id="IPR035979">
    <property type="entry name" value="RBD_domain_sf"/>
</dbReference>
<feature type="region of interest" description="Disordered" evidence="6">
    <location>
        <begin position="503"/>
        <end position="532"/>
    </location>
</feature>
<evidence type="ECO:0000313" key="8">
    <source>
        <dbReference type="EMBL" id="KAK4383558.1"/>
    </source>
</evidence>
<dbReference type="Pfam" id="PF00076">
    <property type="entry name" value="RRM_1"/>
    <property type="match status" value="1"/>
</dbReference>
<feature type="compositionally biased region" description="Low complexity" evidence="6">
    <location>
        <begin position="508"/>
        <end position="520"/>
    </location>
</feature>
<evidence type="ECO:0000256" key="5">
    <source>
        <dbReference type="RuleBase" id="RU365026"/>
    </source>
</evidence>
<feature type="domain" description="RRM" evidence="7">
    <location>
        <begin position="756"/>
        <end position="837"/>
    </location>
</feature>
<organism evidence="8 9">
    <name type="scientific">Sesamum angolense</name>
    <dbReference type="NCBI Taxonomy" id="2727404"/>
    <lineage>
        <taxon>Eukaryota</taxon>
        <taxon>Viridiplantae</taxon>
        <taxon>Streptophyta</taxon>
        <taxon>Embryophyta</taxon>
        <taxon>Tracheophyta</taxon>
        <taxon>Spermatophyta</taxon>
        <taxon>Magnoliopsida</taxon>
        <taxon>eudicotyledons</taxon>
        <taxon>Gunneridae</taxon>
        <taxon>Pentapetalae</taxon>
        <taxon>asterids</taxon>
        <taxon>lamiids</taxon>
        <taxon>Lamiales</taxon>
        <taxon>Pedaliaceae</taxon>
        <taxon>Sesamum</taxon>
    </lineage>
</organism>
<dbReference type="SUPFAM" id="SSF54928">
    <property type="entry name" value="RNA-binding domain, RBD"/>
    <property type="match status" value="1"/>
</dbReference>
<dbReference type="InterPro" id="IPR048289">
    <property type="entry name" value="RRM2_NsCP33-like"/>
</dbReference>
<keyword evidence="9" id="KW-1185">Reference proteome</keyword>
<dbReference type="GO" id="GO:0005546">
    <property type="term" value="F:phosphatidylinositol-4,5-bisphosphate binding"/>
    <property type="evidence" value="ECO:0007669"/>
    <property type="project" value="InterPro"/>
</dbReference>
<dbReference type="GO" id="GO:0015031">
    <property type="term" value="P:protein transport"/>
    <property type="evidence" value="ECO:0007669"/>
    <property type="project" value="UniProtKB-KW"/>
</dbReference>
<evidence type="ECO:0000256" key="6">
    <source>
        <dbReference type="SAM" id="MobiDB-lite"/>
    </source>
</evidence>
<evidence type="ECO:0000259" key="7">
    <source>
        <dbReference type="PROSITE" id="PS50102"/>
    </source>
</evidence>
<keyword evidence="3 4" id="KW-0694">RNA-binding</keyword>
<dbReference type="Gene3D" id="3.30.70.330">
    <property type="match status" value="1"/>
</dbReference>
<feature type="region of interest" description="Disordered" evidence="6">
    <location>
        <begin position="940"/>
        <end position="997"/>
    </location>
</feature>
<reference evidence="8" key="1">
    <citation type="submission" date="2020-06" db="EMBL/GenBank/DDBJ databases">
        <authorList>
            <person name="Li T."/>
            <person name="Hu X."/>
            <person name="Zhang T."/>
            <person name="Song X."/>
            <person name="Zhang H."/>
            <person name="Dai N."/>
            <person name="Sheng W."/>
            <person name="Hou X."/>
            <person name="Wei L."/>
        </authorList>
    </citation>
    <scope>NUCLEOTIDE SEQUENCE</scope>
    <source>
        <strain evidence="8">K16</strain>
        <tissue evidence="8">Leaf</tissue>
    </source>
</reference>
<comment type="similarity">
    <text evidence="1 5">Belongs to the EXO70 family.</text>
</comment>